<dbReference type="InterPro" id="IPR012340">
    <property type="entry name" value="NA-bd_OB-fold"/>
</dbReference>
<keyword evidence="7" id="KW-1185">Reference proteome</keyword>
<dbReference type="Pfam" id="PF00366">
    <property type="entry name" value="Ribosomal_S17"/>
    <property type="match status" value="1"/>
</dbReference>
<evidence type="ECO:0000313" key="7">
    <source>
        <dbReference type="Proteomes" id="UP000799429"/>
    </source>
</evidence>
<feature type="coiled-coil region" evidence="4">
    <location>
        <begin position="171"/>
        <end position="198"/>
    </location>
</feature>
<evidence type="ECO:0000256" key="2">
    <source>
        <dbReference type="ARBA" id="ARBA00022980"/>
    </source>
</evidence>
<dbReference type="GO" id="GO:1990904">
    <property type="term" value="C:ribonucleoprotein complex"/>
    <property type="evidence" value="ECO:0007669"/>
    <property type="project" value="UniProtKB-KW"/>
</dbReference>
<keyword evidence="4" id="KW-0175">Coiled coil</keyword>
<evidence type="ECO:0000256" key="1">
    <source>
        <dbReference type="ARBA" id="ARBA00010254"/>
    </source>
</evidence>
<evidence type="ECO:0000256" key="3">
    <source>
        <dbReference type="ARBA" id="ARBA00023274"/>
    </source>
</evidence>
<dbReference type="GO" id="GO:0005840">
    <property type="term" value="C:ribosome"/>
    <property type="evidence" value="ECO:0007669"/>
    <property type="project" value="UniProtKB-KW"/>
</dbReference>
<proteinExistence type="inferred from homology"/>
<dbReference type="GO" id="GO:0005739">
    <property type="term" value="C:mitochondrion"/>
    <property type="evidence" value="ECO:0007669"/>
    <property type="project" value="TreeGrafter"/>
</dbReference>
<dbReference type="Proteomes" id="UP000799429">
    <property type="component" value="Unassembled WGS sequence"/>
</dbReference>
<dbReference type="Gene3D" id="2.40.50.140">
    <property type="entry name" value="Nucleic acid-binding proteins"/>
    <property type="match status" value="1"/>
</dbReference>
<dbReference type="GO" id="GO:0003735">
    <property type="term" value="F:structural constituent of ribosome"/>
    <property type="evidence" value="ECO:0007669"/>
    <property type="project" value="InterPro"/>
</dbReference>
<organism evidence="6 7">
    <name type="scientific">Patellaria atrata CBS 101060</name>
    <dbReference type="NCBI Taxonomy" id="1346257"/>
    <lineage>
        <taxon>Eukaryota</taxon>
        <taxon>Fungi</taxon>
        <taxon>Dikarya</taxon>
        <taxon>Ascomycota</taxon>
        <taxon>Pezizomycotina</taxon>
        <taxon>Dothideomycetes</taxon>
        <taxon>Dothideomycetes incertae sedis</taxon>
        <taxon>Patellariales</taxon>
        <taxon>Patellariaceae</taxon>
        <taxon>Patellaria</taxon>
    </lineage>
</organism>
<evidence type="ECO:0000256" key="4">
    <source>
        <dbReference type="SAM" id="Coils"/>
    </source>
</evidence>
<dbReference type="PANTHER" id="PTHR10744">
    <property type="entry name" value="40S RIBOSOMAL PROTEIN S11 FAMILY MEMBER"/>
    <property type="match status" value="1"/>
</dbReference>
<dbReference type="AlphaFoldDB" id="A0A9P4S2K7"/>
<feature type="region of interest" description="Disordered" evidence="5">
    <location>
        <begin position="113"/>
        <end position="162"/>
    </location>
</feature>
<keyword evidence="2" id="KW-0689">Ribosomal protein</keyword>
<reference evidence="6" key="1">
    <citation type="journal article" date="2020" name="Stud. Mycol.">
        <title>101 Dothideomycetes genomes: a test case for predicting lifestyles and emergence of pathogens.</title>
        <authorList>
            <person name="Haridas S."/>
            <person name="Albert R."/>
            <person name="Binder M."/>
            <person name="Bloem J."/>
            <person name="Labutti K."/>
            <person name="Salamov A."/>
            <person name="Andreopoulos B."/>
            <person name="Baker S."/>
            <person name="Barry K."/>
            <person name="Bills G."/>
            <person name="Bluhm B."/>
            <person name="Cannon C."/>
            <person name="Castanera R."/>
            <person name="Culley D."/>
            <person name="Daum C."/>
            <person name="Ezra D."/>
            <person name="Gonzalez J."/>
            <person name="Henrissat B."/>
            <person name="Kuo A."/>
            <person name="Liang C."/>
            <person name="Lipzen A."/>
            <person name="Lutzoni F."/>
            <person name="Magnuson J."/>
            <person name="Mondo S."/>
            <person name="Nolan M."/>
            <person name="Ohm R."/>
            <person name="Pangilinan J."/>
            <person name="Park H.-J."/>
            <person name="Ramirez L."/>
            <person name="Alfaro M."/>
            <person name="Sun H."/>
            <person name="Tritt A."/>
            <person name="Yoshinaga Y."/>
            <person name="Zwiers L.-H."/>
            <person name="Turgeon B."/>
            <person name="Goodwin S."/>
            <person name="Spatafora J."/>
            <person name="Crous P."/>
            <person name="Grigoriev I."/>
        </authorList>
    </citation>
    <scope>NUCLEOTIDE SEQUENCE</scope>
    <source>
        <strain evidence="6">CBS 101060</strain>
    </source>
</reference>
<evidence type="ECO:0000256" key="5">
    <source>
        <dbReference type="SAM" id="MobiDB-lite"/>
    </source>
</evidence>
<dbReference type="OrthoDB" id="274752at2759"/>
<comment type="similarity">
    <text evidence="1">Belongs to the universal ribosomal protein uS17 family.</text>
</comment>
<protein>
    <submittedName>
        <fullName evidence="6">Nucleic acid-binding protein</fullName>
    </submittedName>
</protein>
<dbReference type="SUPFAM" id="SSF50249">
    <property type="entry name" value="Nucleic acid-binding proteins"/>
    <property type="match status" value="1"/>
</dbReference>
<dbReference type="InterPro" id="IPR000266">
    <property type="entry name" value="Ribosomal_uS17"/>
</dbReference>
<name>A0A9P4S2K7_9PEZI</name>
<dbReference type="EMBL" id="MU006112">
    <property type="protein sequence ID" value="KAF2835051.1"/>
    <property type="molecule type" value="Genomic_DNA"/>
</dbReference>
<dbReference type="PANTHER" id="PTHR10744:SF1">
    <property type="entry name" value="SMALL RIBOSOMAL SUBUNIT PROTEIN US17M"/>
    <property type="match status" value="1"/>
</dbReference>
<accession>A0A9P4S2K7</accession>
<gene>
    <name evidence="6" type="ORF">M501DRAFT_999602</name>
</gene>
<comment type="caution">
    <text evidence="6">The sequence shown here is derived from an EMBL/GenBank/DDBJ whole genome shotgun (WGS) entry which is preliminary data.</text>
</comment>
<evidence type="ECO:0000313" key="6">
    <source>
        <dbReference type="EMBL" id="KAF2835051.1"/>
    </source>
</evidence>
<keyword evidence="3" id="KW-0687">Ribonucleoprotein</keyword>
<dbReference type="GO" id="GO:0006412">
    <property type="term" value="P:translation"/>
    <property type="evidence" value="ECO:0007669"/>
    <property type="project" value="InterPro"/>
</dbReference>
<sequence length="213" mass="23473">MAAVTSRTARSYTGVVVSAGRMMKTVRVRIADQTWNKKLRKHFQTPRNIPVADPTSSLREGDLIQLVSGWRTSKTVRHVVTSIIAPFGSPASERPPILSEAERLTIREQRRLEKDGRQAARGRPAALARVRRREMEGKEVKVPGSEEVNEGGPSGGEMEMPDINERAMGNKNAAAKLIDKAVENVEELRDVIERTRGKGRIADEVARGGKGIS</sequence>